<evidence type="ECO:0000259" key="3">
    <source>
        <dbReference type="Pfam" id="PF19780"/>
    </source>
</evidence>
<reference evidence="4" key="1">
    <citation type="submission" date="2020-07" db="EMBL/GenBank/DDBJ databases">
        <title>Huge and variable diversity of episymbiotic CPR bacteria and DPANN archaea in groundwater ecosystems.</title>
        <authorList>
            <person name="He C.Y."/>
            <person name="Keren R."/>
            <person name="Whittaker M."/>
            <person name="Farag I.F."/>
            <person name="Doudna J."/>
            <person name="Cate J.H.D."/>
            <person name="Banfield J.F."/>
        </authorList>
    </citation>
    <scope>NUCLEOTIDE SEQUENCE</scope>
    <source>
        <strain evidence="4">NC_groundwater_1813_Pr3_B-0.1um_71_17</strain>
    </source>
</reference>
<keyword evidence="2" id="KW-0732">Signal</keyword>
<feature type="signal peptide" evidence="2">
    <location>
        <begin position="1"/>
        <end position="24"/>
    </location>
</feature>
<evidence type="ECO:0000313" key="4">
    <source>
        <dbReference type="EMBL" id="MBI5168006.1"/>
    </source>
</evidence>
<organism evidence="4 5">
    <name type="scientific">Eiseniibacteriota bacterium</name>
    <dbReference type="NCBI Taxonomy" id="2212470"/>
    <lineage>
        <taxon>Bacteria</taxon>
        <taxon>Candidatus Eiseniibacteriota</taxon>
    </lineage>
</organism>
<comment type="caution">
    <text evidence="4">The sequence shown here is derived from an EMBL/GenBank/DDBJ whole genome shotgun (WGS) entry which is preliminary data.</text>
</comment>
<protein>
    <recommendedName>
        <fullName evidence="3">DUF6265 domain-containing protein</fullName>
    </recommendedName>
</protein>
<dbReference type="Pfam" id="PF19780">
    <property type="entry name" value="DUF6265"/>
    <property type="match status" value="1"/>
</dbReference>
<proteinExistence type="predicted"/>
<feature type="region of interest" description="Disordered" evidence="1">
    <location>
        <begin position="166"/>
        <end position="192"/>
    </location>
</feature>
<dbReference type="InterPro" id="IPR046232">
    <property type="entry name" value="DUF6265"/>
</dbReference>
<feature type="compositionally biased region" description="Low complexity" evidence="1">
    <location>
        <begin position="166"/>
        <end position="186"/>
    </location>
</feature>
<name>A0A933SAS1_UNCEI</name>
<gene>
    <name evidence="4" type="ORF">HZA61_00820</name>
</gene>
<evidence type="ECO:0000256" key="1">
    <source>
        <dbReference type="SAM" id="MobiDB-lite"/>
    </source>
</evidence>
<dbReference type="Proteomes" id="UP000696931">
    <property type="component" value="Unassembled WGS sequence"/>
</dbReference>
<feature type="chain" id="PRO_5036797651" description="DUF6265 domain-containing protein" evidence="2">
    <location>
        <begin position="25"/>
        <end position="192"/>
    </location>
</feature>
<sequence length="192" mass="20990">MIASHAAHALHALACAAMLATANARPFTLADLDWIEGTWRAVQTDATGVRSEAEEHWGAAIGESRLGWFRSVRAGEARFYEFEVMRRDSAGVSVHVKHFGRDVTGWEAPDSASVFRLVRLGEREALFEDARDTRYPHMRWLVRGDSLHVTLTSAKPGARALEFGFARAQPPAAAPEAPKAPAGPAGRPEHPE</sequence>
<evidence type="ECO:0000313" key="5">
    <source>
        <dbReference type="Proteomes" id="UP000696931"/>
    </source>
</evidence>
<dbReference type="AlphaFoldDB" id="A0A933SAS1"/>
<feature type="domain" description="DUF6265" evidence="3">
    <location>
        <begin position="33"/>
        <end position="150"/>
    </location>
</feature>
<evidence type="ECO:0000256" key="2">
    <source>
        <dbReference type="SAM" id="SignalP"/>
    </source>
</evidence>
<accession>A0A933SAS1</accession>
<dbReference type="EMBL" id="JACRIW010000008">
    <property type="protein sequence ID" value="MBI5168006.1"/>
    <property type="molecule type" value="Genomic_DNA"/>
</dbReference>